<dbReference type="InterPro" id="IPR050135">
    <property type="entry name" value="dGTPase-like"/>
</dbReference>
<sequence length="417" mass="45576">MERVNEGLYDDAARERVVAEPPKRVDAPERTAFERDRARVVHAASSRRLAAKTQVVGPQSDDFVRNRLTHSLEVAQVARDLSRALGSQPDIAETAALAHDLGHPPFGHNGEQALAALAEACGGFEGNAQTLRILTRLEAKTFDADGRSVGLNLTRATLDACTKYPWRRGAAPAPFTGSPKFGVYDDDLPIFDWLRSPETGHRRCVEAQIMDLADDVAYSVHDVEDGVVAGRIDLTRLDAEPVWAIVRDWYLPDASDDELAATLTGLRAVGSWPGSSYDGSRRSLAALKNLTSDLIGRFCGAVQAASGAPGPFARYRADLVVPPATLREIAVLKAIAVHYVMRSDDRRRVQERQRELLTELVGVLVDRGPDALDRPFGDDWRAAHDDAARLRVVIDQVASLTDVTAVSWHRRLTGGAR</sequence>
<dbReference type="SMART" id="SM00471">
    <property type="entry name" value="HDc"/>
    <property type="match status" value="1"/>
</dbReference>
<comment type="similarity">
    <text evidence="2">Belongs to the dGTPase family. Type 2 subfamily.</text>
</comment>
<dbReference type="InterPro" id="IPR026875">
    <property type="entry name" value="PHydrolase_assoc_dom"/>
</dbReference>
<dbReference type="NCBIfam" id="NF002829">
    <property type="entry name" value="PRK03007.1"/>
    <property type="match status" value="1"/>
</dbReference>
<proteinExistence type="inferred from homology"/>
<dbReference type="InterPro" id="IPR023023">
    <property type="entry name" value="dNTPase_2"/>
</dbReference>
<accession>A0A1I1D9M6</accession>
<reference evidence="4 5" key="1">
    <citation type="submission" date="2016-10" db="EMBL/GenBank/DDBJ databases">
        <authorList>
            <person name="de Groot N.N."/>
        </authorList>
    </citation>
    <scope>NUCLEOTIDE SEQUENCE [LARGE SCALE GENOMIC DNA]</scope>
    <source>
        <strain evidence="4 5">CGMCC 1.7056</strain>
    </source>
</reference>
<dbReference type="Pfam" id="PF13286">
    <property type="entry name" value="HD_assoc"/>
    <property type="match status" value="1"/>
</dbReference>
<evidence type="ECO:0000256" key="1">
    <source>
        <dbReference type="ARBA" id="ARBA00022801"/>
    </source>
</evidence>
<dbReference type="HAMAP" id="MF_01212">
    <property type="entry name" value="dGTPase_type2"/>
    <property type="match status" value="1"/>
</dbReference>
<feature type="domain" description="HD" evidence="3">
    <location>
        <begin position="67"/>
        <end position="219"/>
    </location>
</feature>
<dbReference type="AlphaFoldDB" id="A0A1I1D9M6"/>
<dbReference type="RefSeq" id="WP_091118852.1">
    <property type="nucleotide sequence ID" value="NZ_FOLB01000001.1"/>
</dbReference>
<evidence type="ECO:0000313" key="4">
    <source>
        <dbReference type="EMBL" id="SFB69788.1"/>
    </source>
</evidence>
<dbReference type="PANTHER" id="PTHR11373">
    <property type="entry name" value="DEOXYNUCLEOSIDE TRIPHOSPHATE TRIPHOSPHOHYDROLASE"/>
    <property type="match status" value="1"/>
</dbReference>
<evidence type="ECO:0000256" key="2">
    <source>
        <dbReference type="HAMAP-Rule" id="MF_01212"/>
    </source>
</evidence>
<dbReference type="Gene3D" id="1.10.3210.10">
    <property type="entry name" value="Hypothetical protein af1432"/>
    <property type="match status" value="1"/>
</dbReference>
<dbReference type="EMBL" id="FOLB01000001">
    <property type="protein sequence ID" value="SFB69788.1"/>
    <property type="molecule type" value="Genomic_DNA"/>
</dbReference>
<dbReference type="NCBIfam" id="TIGR01353">
    <property type="entry name" value="dGTP_triPase"/>
    <property type="match status" value="1"/>
</dbReference>
<dbReference type="OrthoDB" id="9803619at2"/>
<keyword evidence="1 2" id="KW-0378">Hydrolase</keyword>
<gene>
    <name evidence="4" type="ORF">SAMN04487968_10110</name>
</gene>
<dbReference type="Pfam" id="PF01966">
    <property type="entry name" value="HD"/>
    <property type="match status" value="1"/>
</dbReference>
<dbReference type="PROSITE" id="PS51831">
    <property type="entry name" value="HD"/>
    <property type="match status" value="1"/>
</dbReference>
<dbReference type="GO" id="GO:0008832">
    <property type="term" value="F:dGTPase activity"/>
    <property type="evidence" value="ECO:0007669"/>
    <property type="project" value="TreeGrafter"/>
</dbReference>
<dbReference type="InterPro" id="IPR006674">
    <property type="entry name" value="HD_domain"/>
</dbReference>
<dbReference type="InterPro" id="IPR003607">
    <property type="entry name" value="HD/PDEase_dom"/>
</dbReference>
<keyword evidence="5" id="KW-1185">Reference proteome</keyword>
<dbReference type="STRING" id="574651.SAMN04487968_10110"/>
<protein>
    <recommendedName>
        <fullName evidence="2">Deoxyguanosinetriphosphate triphosphohydrolase-like protein</fullName>
    </recommendedName>
</protein>
<evidence type="ECO:0000259" key="3">
    <source>
        <dbReference type="PROSITE" id="PS51831"/>
    </source>
</evidence>
<dbReference type="PANTHER" id="PTHR11373:SF32">
    <property type="entry name" value="DEOXYGUANOSINETRIPHOSPHATE TRIPHOSPHOHYDROLASE"/>
    <property type="match status" value="1"/>
</dbReference>
<dbReference type="GO" id="GO:0006203">
    <property type="term" value="P:dGTP catabolic process"/>
    <property type="evidence" value="ECO:0007669"/>
    <property type="project" value="TreeGrafter"/>
</dbReference>
<dbReference type="CDD" id="cd00077">
    <property type="entry name" value="HDc"/>
    <property type="match status" value="1"/>
</dbReference>
<name>A0A1I1D9M6_9ACTN</name>
<dbReference type="Proteomes" id="UP000198832">
    <property type="component" value="Unassembled WGS sequence"/>
</dbReference>
<dbReference type="InterPro" id="IPR006261">
    <property type="entry name" value="dGTPase"/>
</dbReference>
<evidence type="ECO:0000313" key="5">
    <source>
        <dbReference type="Proteomes" id="UP000198832"/>
    </source>
</evidence>
<organism evidence="4 5">
    <name type="scientific">Nocardioides terrae</name>
    <dbReference type="NCBI Taxonomy" id="574651"/>
    <lineage>
        <taxon>Bacteria</taxon>
        <taxon>Bacillati</taxon>
        <taxon>Actinomycetota</taxon>
        <taxon>Actinomycetes</taxon>
        <taxon>Propionibacteriales</taxon>
        <taxon>Nocardioidaceae</taxon>
        <taxon>Nocardioides</taxon>
    </lineage>
</organism>
<dbReference type="SUPFAM" id="SSF109604">
    <property type="entry name" value="HD-domain/PDEase-like"/>
    <property type="match status" value="1"/>
</dbReference>